<keyword evidence="9" id="KW-1015">Disulfide bond</keyword>
<name>A0A4Y9YC50_9AGAM</name>
<keyword evidence="6" id="KW-0560">Oxidoreductase</keyword>
<feature type="compositionally biased region" description="Acidic residues" evidence="12">
    <location>
        <begin position="185"/>
        <end position="194"/>
    </location>
</feature>
<evidence type="ECO:0000256" key="2">
    <source>
        <dbReference type="ARBA" id="ARBA00004164"/>
    </source>
</evidence>
<comment type="subcellular location">
    <subcellularLocation>
        <location evidence="2">Mitochondrion inner membrane</location>
        <topology evidence="2">Single-pass type II membrane protein</topology>
        <orientation evidence="2">Intermembrane side</orientation>
    </subcellularLocation>
</comment>
<protein>
    <recommendedName>
        <fullName evidence="3">Mitochondrial intermembrane space import and assembly protein 40</fullName>
    </recommendedName>
    <alternativeName>
        <fullName evidence="11">Mitochondrial import inner membrane translocase TIM40</fullName>
    </alternativeName>
</protein>
<dbReference type="PANTHER" id="PTHR21622">
    <property type="entry name" value="COILED-COIL-HELIX-COILED-COIL-HELIX DOMAIN CONTAINING 4"/>
    <property type="match status" value="1"/>
</dbReference>
<evidence type="ECO:0000256" key="11">
    <source>
        <dbReference type="ARBA" id="ARBA00033150"/>
    </source>
</evidence>
<dbReference type="Pfam" id="PF06747">
    <property type="entry name" value="CHCH"/>
    <property type="match status" value="1"/>
</dbReference>
<evidence type="ECO:0000256" key="1">
    <source>
        <dbReference type="ARBA" id="ARBA00001973"/>
    </source>
</evidence>
<evidence type="ECO:0000256" key="4">
    <source>
        <dbReference type="ARBA" id="ARBA00022448"/>
    </source>
</evidence>
<evidence type="ECO:0000256" key="7">
    <source>
        <dbReference type="ARBA" id="ARBA00023010"/>
    </source>
</evidence>
<dbReference type="GO" id="GO:0005758">
    <property type="term" value="C:mitochondrial intermembrane space"/>
    <property type="evidence" value="ECO:0007669"/>
    <property type="project" value="TreeGrafter"/>
</dbReference>
<dbReference type="OrthoDB" id="7481291at2759"/>
<dbReference type="GO" id="GO:0005743">
    <property type="term" value="C:mitochondrial inner membrane"/>
    <property type="evidence" value="ECO:0007669"/>
    <property type="project" value="UniProtKB-SubCell"/>
</dbReference>
<dbReference type="InterPro" id="IPR039289">
    <property type="entry name" value="CHCHD4"/>
</dbReference>
<sequence length="233" mass="24793">MFRTAARLTLRRGLHTARPRVATATATATASRQKFAVVFAGSAAASAYLLWQMNAKSQVISADASTSASKTAHTSDTPSHTSLPSEDLSHRVAETMAEGEAEMEEGEAGAGASQGAYNPETGEINWDCPCLGGMAHGPCGQQFREAFSCFVYSEDEPKGINCVDKFKAMQDCFREHPDVYGEEIMRDDEDEEDSPALGSPHEDAELPGEAGVKADRAVQEGISLEASTGVPES</sequence>
<feature type="compositionally biased region" description="Acidic residues" evidence="12">
    <location>
        <begin position="97"/>
        <end position="107"/>
    </location>
</feature>
<dbReference type="GO" id="GO:0015035">
    <property type="term" value="F:protein-disulfide reductase activity"/>
    <property type="evidence" value="ECO:0007669"/>
    <property type="project" value="InterPro"/>
</dbReference>
<keyword evidence="10" id="KW-0676">Redox-active center</keyword>
<dbReference type="PANTHER" id="PTHR21622:SF0">
    <property type="entry name" value="COILED-COIL-HELIX-COILED-COIL-HELIX DOMAIN CONTAINING 4"/>
    <property type="match status" value="1"/>
</dbReference>
<evidence type="ECO:0000256" key="8">
    <source>
        <dbReference type="ARBA" id="ARBA00023128"/>
    </source>
</evidence>
<accession>A0A4Y9YC50</accession>
<evidence type="ECO:0000256" key="9">
    <source>
        <dbReference type="ARBA" id="ARBA00023157"/>
    </source>
</evidence>
<keyword evidence="5" id="KW-0653">Protein transport</keyword>
<dbReference type="STRING" id="205917.A0A4Y9YC50"/>
<feature type="region of interest" description="Disordered" evidence="12">
    <location>
        <begin position="183"/>
        <end position="233"/>
    </location>
</feature>
<feature type="region of interest" description="Disordered" evidence="12">
    <location>
        <begin position="69"/>
        <end position="118"/>
    </location>
</feature>
<keyword evidence="7" id="KW-0811">Translocation</keyword>
<evidence type="ECO:0000256" key="12">
    <source>
        <dbReference type="SAM" id="MobiDB-lite"/>
    </source>
</evidence>
<dbReference type="Proteomes" id="UP000298327">
    <property type="component" value="Unassembled WGS sequence"/>
</dbReference>
<evidence type="ECO:0000313" key="15">
    <source>
        <dbReference type="Proteomes" id="UP000298327"/>
    </source>
</evidence>
<comment type="cofactor">
    <cofactor evidence="1">
        <name>Cu(2+)</name>
        <dbReference type="ChEBI" id="CHEBI:29036"/>
    </cofactor>
</comment>
<keyword evidence="15" id="KW-1185">Reference proteome</keyword>
<evidence type="ECO:0000256" key="3">
    <source>
        <dbReference type="ARBA" id="ARBA00013714"/>
    </source>
</evidence>
<evidence type="ECO:0000256" key="10">
    <source>
        <dbReference type="ARBA" id="ARBA00023284"/>
    </source>
</evidence>
<evidence type="ECO:0000256" key="6">
    <source>
        <dbReference type="ARBA" id="ARBA00023002"/>
    </source>
</evidence>
<comment type="caution">
    <text evidence="14">The sequence shown here is derived from an EMBL/GenBank/DDBJ whole genome shotgun (WGS) entry which is preliminary data.</text>
</comment>
<dbReference type="EMBL" id="SEOQ01000643">
    <property type="protein sequence ID" value="TFY59051.1"/>
    <property type="molecule type" value="Genomic_DNA"/>
</dbReference>
<proteinExistence type="predicted"/>
<evidence type="ECO:0000256" key="5">
    <source>
        <dbReference type="ARBA" id="ARBA00022927"/>
    </source>
</evidence>
<organism evidence="14 15">
    <name type="scientific">Dentipellis fragilis</name>
    <dbReference type="NCBI Taxonomy" id="205917"/>
    <lineage>
        <taxon>Eukaryota</taxon>
        <taxon>Fungi</taxon>
        <taxon>Dikarya</taxon>
        <taxon>Basidiomycota</taxon>
        <taxon>Agaricomycotina</taxon>
        <taxon>Agaricomycetes</taxon>
        <taxon>Russulales</taxon>
        <taxon>Hericiaceae</taxon>
        <taxon>Dentipellis</taxon>
    </lineage>
</organism>
<keyword evidence="8" id="KW-0496">Mitochondrion</keyword>
<evidence type="ECO:0000313" key="14">
    <source>
        <dbReference type="EMBL" id="TFY59051.1"/>
    </source>
</evidence>
<reference evidence="14 15" key="1">
    <citation type="submission" date="2019-02" db="EMBL/GenBank/DDBJ databases">
        <title>Genome sequencing of the rare red list fungi Dentipellis fragilis.</title>
        <authorList>
            <person name="Buettner E."/>
            <person name="Kellner H."/>
        </authorList>
    </citation>
    <scope>NUCLEOTIDE SEQUENCE [LARGE SCALE GENOMIC DNA]</scope>
    <source>
        <strain evidence="14 15">DSM 105465</strain>
    </source>
</reference>
<dbReference type="InterPro" id="IPR010625">
    <property type="entry name" value="CHCH"/>
</dbReference>
<evidence type="ECO:0000259" key="13">
    <source>
        <dbReference type="Pfam" id="PF06747"/>
    </source>
</evidence>
<dbReference type="AlphaFoldDB" id="A0A4Y9YC50"/>
<keyword evidence="4" id="KW-0813">Transport</keyword>
<dbReference type="PROSITE" id="PS51808">
    <property type="entry name" value="CHCH"/>
    <property type="match status" value="1"/>
</dbReference>
<dbReference type="GO" id="GO:0045041">
    <property type="term" value="P:protein import into mitochondrial intermembrane space"/>
    <property type="evidence" value="ECO:0007669"/>
    <property type="project" value="InterPro"/>
</dbReference>
<dbReference type="Gene3D" id="1.10.287.2900">
    <property type="match status" value="1"/>
</dbReference>
<gene>
    <name evidence="14" type="ORF">EVG20_g7932</name>
</gene>
<feature type="domain" description="CHCH" evidence="13">
    <location>
        <begin position="139"/>
        <end position="174"/>
    </location>
</feature>